<keyword evidence="1" id="KW-0175">Coiled coil</keyword>
<name>A0A239DLL8_9RHOB</name>
<dbReference type="EMBL" id="FZON01000011">
    <property type="protein sequence ID" value="SNS32524.1"/>
    <property type="molecule type" value="Genomic_DNA"/>
</dbReference>
<evidence type="ECO:0000313" key="3">
    <source>
        <dbReference type="EMBL" id="SNS32524.1"/>
    </source>
</evidence>
<dbReference type="RefSeq" id="WP_089277304.1">
    <property type="nucleotide sequence ID" value="NZ_FZON01000011.1"/>
</dbReference>
<dbReference type="AlphaFoldDB" id="A0A239DLL8"/>
<accession>A0A239DLL8</accession>
<evidence type="ECO:0000313" key="4">
    <source>
        <dbReference type="Proteomes" id="UP000198440"/>
    </source>
</evidence>
<protein>
    <submittedName>
        <fullName evidence="3">SlyX protein</fullName>
    </submittedName>
</protein>
<evidence type="ECO:0000256" key="1">
    <source>
        <dbReference type="SAM" id="Coils"/>
    </source>
</evidence>
<feature type="region of interest" description="Disordered" evidence="2">
    <location>
        <begin position="48"/>
        <end position="68"/>
    </location>
</feature>
<reference evidence="3 4" key="1">
    <citation type="submission" date="2017-06" db="EMBL/GenBank/DDBJ databases">
        <authorList>
            <person name="Kim H.J."/>
            <person name="Triplett B.A."/>
        </authorList>
    </citation>
    <scope>NUCLEOTIDE SEQUENCE [LARGE SCALE GENOMIC DNA]</scope>
    <source>
        <strain evidence="3 4">DSM 11445</strain>
    </source>
</reference>
<dbReference type="OrthoDB" id="285836at2"/>
<gene>
    <name evidence="3" type="ORF">SAMN04488078_101114</name>
</gene>
<proteinExistence type="predicted"/>
<dbReference type="Pfam" id="PF04102">
    <property type="entry name" value="SlyX"/>
    <property type="match status" value="1"/>
</dbReference>
<dbReference type="InterPro" id="IPR007236">
    <property type="entry name" value="SlyX"/>
</dbReference>
<feature type="coiled-coil region" evidence="1">
    <location>
        <begin position="19"/>
        <end position="46"/>
    </location>
</feature>
<dbReference type="Proteomes" id="UP000198440">
    <property type="component" value="Unassembled WGS sequence"/>
</dbReference>
<sequence length="68" mass="7776">MNDRTDLLEERLSHALRTLDDLSDTVARQDREIARLTARVEMLLQREATRESDGTGGIVLGDERPPHY</sequence>
<organism evidence="3 4">
    <name type="scientific">Antarctobacter heliothermus</name>
    <dbReference type="NCBI Taxonomy" id="74033"/>
    <lineage>
        <taxon>Bacteria</taxon>
        <taxon>Pseudomonadati</taxon>
        <taxon>Pseudomonadota</taxon>
        <taxon>Alphaproteobacteria</taxon>
        <taxon>Rhodobacterales</taxon>
        <taxon>Roseobacteraceae</taxon>
        <taxon>Antarctobacter</taxon>
    </lineage>
</organism>
<evidence type="ECO:0000256" key="2">
    <source>
        <dbReference type="SAM" id="MobiDB-lite"/>
    </source>
</evidence>